<gene>
    <name evidence="2" type="ORF">PHLCEN_2v2139</name>
    <name evidence="1" type="ORF">PHLCEN_2v4970</name>
</gene>
<protein>
    <submittedName>
        <fullName evidence="1">Uncharacterized protein</fullName>
    </submittedName>
</protein>
<reference evidence="1 3" key="1">
    <citation type="submission" date="2018-02" db="EMBL/GenBank/DDBJ databases">
        <title>Genome sequence of the basidiomycete white-rot fungus Phlebia centrifuga.</title>
        <authorList>
            <person name="Granchi Z."/>
            <person name="Peng M."/>
            <person name="de Vries R.P."/>
            <person name="Hilden K."/>
            <person name="Makela M.R."/>
            <person name="Grigoriev I."/>
            <person name="Riley R."/>
        </authorList>
    </citation>
    <scope>NUCLEOTIDE SEQUENCE [LARGE SCALE GENOMIC DNA]</scope>
    <source>
        <strain evidence="1 3">FBCC195</strain>
    </source>
</reference>
<evidence type="ECO:0000313" key="1">
    <source>
        <dbReference type="EMBL" id="PSR88821.1"/>
    </source>
</evidence>
<dbReference type="EMBL" id="MLYV02000502">
    <property type="protein sequence ID" value="PSR88821.1"/>
    <property type="molecule type" value="Genomic_DNA"/>
</dbReference>
<organism evidence="1 3">
    <name type="scientific">Hermanssonia centrifuga</name>
    <dbReference type="NCBI Taxonomy" id="98765"/>
    <lineage>
        <taxon>Eukaryota</taxon>
        <taxon>Fungi</taxon>
        <taxon>Dikarya</taxon>
        <taxon>Basidiomycota</taxon>
        <taxon>Agaricomycotina</taxon>
        <taxon>Agaricomycetes</taxon>
        <taxon>Polyporales</taxon>
        <taxon>Meruliaceae</taxon>
        <taxon>Hermanssonia</taxon>
    </lineage>
</organism>
<name>A0A2R6PC43_9APHY</name>
<dbReference type="EMBL" id="MLYV02000198">
    <property type="protein sequence ID" value="PSS32098.1"/>
    <property type="molecule type" value="Genomic_DNA"/>
</dbReference>
<keyword evidence="3" id="KW-1185">Reference proteome</keyword>
<comment type="caution">
    <text evidence="1">The sequence shown here is derived from an EMBL/GenBank/DDBJ whole genome shotgun (WGS) entry which is preliminary data.</text>
</comment>
<dbReference type="AlphaFoldDB" id="A0A2R6PC43"/>
<dbReference type="Proteomes" id="UP000186601">
    <property type="component" value="Unassembled WGS sequence"/>
</dbReference>
<sequence length="181" mass="20017">MQEEDQDLIAHNDRCLRNTRLLEYERDKCDQLLSVALGPEPYVGHQNMPLIQILQRIYRPPLNRPLRCPLGPITFFVDGYKGINVVSAAGGNMQGLDDAEGTVALSGTSTKVSCRLETWGSQAPFRGMPPPIEAMAAYHVKPTQELLTSFSPKGLNYELVYAYSIESGVLLPPLHRAAPPL</sequence>
<accession>A0A2R6PC43</accession>
<evidence type="ECO:0000313" key="2">
    <source>
        <dbReference type="EMBL" id="PSS32098.1"/>
    </source>
</evidence>
<evidence type="ECO:0000313" key="3">
    <source>
        <dbReference type="Proteomes" id="UP000186601"/>
    </source>
</evidence>
<proteinExistence type="predicted"/>